<sequence length="423" mass="48881">MDLAPLSFQASLEEQWDEEEETQEIETVLKVVPPAYHQYLDVFFKVKAEKPPLHCACDHHIKLEALSHFQVLKEAFTTAPFLSHLNTSLPTIVETDAFDYALGAVLSQVNDSGKNPIAFDSCKLLPDELNYEFYEKELLGIVRALKHWRYFLLSLSNSLEVLTDHYSLKYLMASQVITHFKAHCAEVLSEFHFTITYFPGRLATLPEALSHWHDVYPERGVDSISKTPPNFHQVIKQDGIQESILFSIKVEIFSDLVEQIQKEKDSPSGEVSTKLQSVKKVVKEELESEIRIFKKYADRNRTIPPDFQPGDKVWPTSKNIKTARPTKKLSERWLGPFEVLKKIGSHAYHLKLPLQWKNQFPPPPAIVEEQEEWEVAQVLDSKLKRGKLWYLVEWKGFSEDQERKTWEPDSDLTSSPELVKDFN</sequence>
<reference evidence="4" key="1">
    <citation type="submission" date="2021-03" db="EMBL/GenBank/DDBJ databases">
        <title>Draft genome sequence of rust myrtle Austropuccinia psidii MF-1, a brazilian biotype.</title>
        <authorList>
            <person name="Quecine M.C."/>
            <person name="Pachon D.M.R."/>
            <person name="Bonatelli M.L."/>
            <person name="Correr F.H."/>
            <person name="Franceschini L.M."/>
            <person name="Leite T.F."/>
            <person name="Margarido G.R.A."/>
            <person name="Almeida C.A."/>
            <person name="Ferrarezi J.A."/>
            <person name="Labate C.A."/>
        </authorList>
    </citation>
    <scope>NUCLEOTIDE SEQUENCE</scope>
    <source>
        <strain evidence="4">MF-1</strain>
    </source>
</reference>
<dbReference type="GO" id="GO:0003824">
    <property type="term" value="F:catalytic activity"/>
    <property type="evidence" value="ECO:0007669"/>
    <property type="project" value="UniProtKB-KW"/>
</dbReference>
<evidence type="ECO:0000256" key="2">
    <source>
        <dbReference type="SAM" id="MobiDB-lite"/>
    </source>
</evidence>
<evidence type="ECO:0000313" key="5">
    <source>
        <dbReference type="Proteomes" id="UP000765509"/>
    </source>
</evidence>
<dbReference type="Pfam" id="PF24626">
    <property type="entry name" value="SH3_Tf2-1"/>
    <property type="match status" value="1"/>
</dbReference>
<dbReference type="InterPro" id="IPR000953">
    <property type="entry name" value="Chromo/chromo_shadow_dom"/>
</dbReference>
<dbReference type="InterPro" id="IPR016197">
    <property type="entry name" value="Chromo-like_dom_sf"/>
</dbReference>
<dbReference type="GO" id="GO:0006338">
    <property type="term" value="P:chromatin remodeling"/>
    <property type="evidence" value="ECO:0007669"/>
    <property type="project" value="UniProtKB-ARBA"/>
</dbReference>
<dbReference type="PANTHER" id="PTHR37984:SF5">
    <property type="entry name" value="PROTEIN NYNRIN-LIKE"/>
    <property type="match status" value="1"/>
</dbReference>
<feature type="domain" description="Chromo" evidence="3">
    <location>
        <begin position="373"/>
        <end position="423"/>
    </location>
</feature>
<accession>A0A9Q3BMU4</accession>
<gene>
    <name evidence="4" type="ORF">O181_007385</name>
</gene>
<dbReference type="EMBL" id="AVOT02001644">
    <property type="protein sequence ID" value="MBW0467670.1"/>
    <property type="molecule type" value="Genomic_DNA"/>
</dbReference>
<dbReference type="SUPFAM" id="SSF54160">
    <property type="entry name" value="Chromo domain-like"/>
    <property type="match status" value="1"/>
</dbReference>
<dbReference type="Gene3D" id="2.40.50.40">
    <property type="match status" value="1"/>
</dbReference>
<dbReference type="PANTHER" id="PTHR37984">
    <property type="entry name" value="PROTEIN CBG26694"/>
    <property type="match status" value="1"/>
</dbReference>
<proteinExistence type="predicted"/>
<dbReference type="OrthoDB" id="2505288at2759"/>
<dbReference type="AlphaFoldDB" id="A0A9Q3BMU4"/>
<dbReference type="PROSITE" id="PS50013">
    <property type="entry name" value="CHROMO_2"/>
    <property type="match status" value="1"/>
</dbReference>
<dbReference type="Proteomes" id="UP000765509">
    <property type="component" value="Unassembled WGS sequence"/>
</dbReference>
<dbReference type="InterPro" id="IPR041577">
    <property type="entry name" value="RT_RNaseH_2"/>
</dbReference>
<dbReference type="SUPFAM" id="SSF56672">
    <property type="entry name" value="DNA/RNA polymerases"/>
    <property type="match status" value="1"/>
</dbReference>
<organism evidence="4 5">
    <name type="scientific">Austropuccinia psidii MF-1</name>
    <dbReference type="NCBI Taxonomy" id="1389203"/>
    <lineage>
        <taxon>Eukaryota</taxon>
        <taxon>Fungi</taxon>
        <taxon>Dikarya</taxon>
        <taxon>Basidiomycota</taxon>
        <taxon>Pucciniomycotina</taxon>
        <taxon>Pucciniomycetes</taxon>
        <taxon>Pucciniales</taxon>
        <taxon>Sphaerophragmiaceae</taxon>
        <taxon>Austropuccinia</taxon>
    </lineage>
</organism>
<dbReference type="InterPro" id="IPR050951">
    <property type="entry name" value="Retrovirus_Pol_polyprotein"/>
</dbReference>
<keyword evidence="1" id="KW-0511">Multifunctional enzyme</keyword>
<evidence type="ECO:0000256" key="1">
    <source>
        <dbReference type="ARBA" id="ARBA00023268"/>
    </source>
</evidence>
<evidence type="ECO:0000313" key="4">
    <source>
        <dbReference type="EMBL" id="MBW0467670.1"/>
    </source>
</evidence>
<dbReference type="CDD" id="cd00024">
    <property type="entry name" value="CD_CSD"/>
    <property type="match status" value="1"/>
</dbReference>
<dbReference type="InterPro" id="IPR023780">
    <property type="entry name" value="Chromo_domain"/>
</dbReference>
<dbReference type="InterPro" id="IPR043502">
    <property type="entry name" value="DNA/RNA_pol_sf"/>
</dbReference>
<keyword evidence="5" id="KW-1185">Reference proteome</keyword>
<evidence type="ECO:0000259" key="3">
    <source>
        <dbReference type="PROSITE" id="PS50013"/>
    </source>
</evidence>
<dbReference type="Pfam" id="PF00385">
    <property type="entry name" value="Chromo"/>
    <property type="match status" value="1"/>
</dbReference>
<comment type="caution">
    <text evidence="4">The sequence shown here is derived from an EMBL/GenBank/DDBJ whole genome shotgun (WGS) entry which is preliminary data.</text>
</comment>
<protein>
    <recommendedName>
        <fullName evidence="3">Chromo domain-containing protein</fullName>
    </recommendedName>
</protein>
<dbReference type="Pfam" id="PF17919">
    <property type="entry name" value="RT_RNaseH_2"/>
    <property type="match status" value="1"/>
</dbReference>
<dbReference type="InterPro" id="IPR056924">
    <property type="entry name" value="SH3_Tf2-1"/>
</dbReference>
<dbReference type="CDD" id="cd09274">
    <property type="entry name" value="RNase_HI_RT_Ty3"/>
    <property type="match status" value="1"/>
</dbReference>
<name>A0A9Q3BMU4_9BASI</name>
<feature type="region of interest" description="Disordered" evidence="2">
    <location>
        <begin position="401"/>
        <end position="423"/>
    </location>
</feature>